<evidence type="ECO:0000313" key="2">
    <source>
        <dbReference type="EMBL" id="PRY77376.1"/>
    </source>
</evidence>
<organism evidence="2 3">
    <name type="scientific">Yoonia maritima</name>
    <dbReference type="NCBI Taxonomy" id="1435347"/>
    <lineage>
        <taxon>Bacteria</taxon>
        <taxon>Pseudomonadati</taxon>
        <taxon>Pseudomonadota</taxon>
        <taxon>Alphaproteobacteria</taxon>
        <taxon>Rhodobacterales</taxon>
        <taxon>Paracoccaceae</taxon>
        <taxon>Yoonia</taxon>
    </lineage>
</organism>
<feature type="region of interest" description="Disordered" evidence="1">
    <location>
        <begin position="1"/>
        <end position="42"/>
    </location>
</feature>
<reference evidence="2 3" key="1">
    <citation type="submission" date="2018-03" db="EMBL/GenBank/DDBJ databases">
        <title>Genomic Encyclopedia of Archaeal and Bacterial Type Strains, Phase II (KMG-II): from individual species to whole genera.</title>
        <authorList>
            <person name="Goeker M."/>
        </authorList>
    </citation>
    <scope>NUCLEOTIDE SEQUENCE [LARGE SCALE GENOMIC DNA]</scope>
    <source>
        <strain evidence="2 3">DSM 101533</strain>
    </source>
</reference>
<dbReference type="Proteomes" id="UP000238007">
    <property type="component" value="Unassembled WGS sequence"/>
</dbReference>
<sequence>MRAPFSTLGVNPRSTYQKVGSRSHLYDRPARNPSHQAPFQAKRHGKLRATCAWHGYGRQHCRLSWNRCTQRESPLLHPRPVYGLAGEYRGFLGDAHLTHAQNPHAFSGRANKRKPPECRQQAQPAVSNRSKRANAYALSFARPLARRLFRILRPALVAIRARNPWRFLRTRFDGWNVRFIAFSPVRGQTPEGIRSRSTFQTCPLERTPLHVNARSPLKLQQFQ</sequence>
<accession>A0A2T0VYS7</accession>
<comment type="caution">
    <text evidence="2">The sequence shown here is derived from an EMBL/GenBank/DDBJ whole genome shotgun (WGS) entry which is preliminary data.</text>
</comment>
<evidence type="ECO:0000256" key="1">
    <source>
        <dbReference type="SAM" id="MobiDB-lite"/>
    </source>
</evidence>
<dbReference type="EMBL" id="PVTP01000006">
    <property type="protein sequence ID" value="PRY77376.1"/>
    <property type="molecule type" value="Genomic_DNA"/>
</dbReference>
<gene>
    <name evidence="2" type="ORF">CLV80_106222</name>
</gene>
<protein>
    <submittedName>
        <fullName evidence="2">Uncharacterized protein</fullName>
    </submittedName>
</protein>
<name>A0A2T0VYS7_9RHOB</name>
<feature type="compositionally biased region" description="Polar residues" evidence="1">
    <location>
        <begin position="8"/>
        <end position="20"/>
    </location>
</feature>
<evidence type="ECO:0000313" key="3">
    <source>
        <dbReference type="Proteomes" id="UP000238007"/>
    </source>
</evidence>
<dbReference type="AlphaFoldDB" id="A0A2T0VYS7"/>
<keyword evidence="3" id="KW-1185">Reference proteome</keyword>
<proteinExistence type="predicted"/>